<dbReference type="Proteomes" id="UP000030645">
    <property type="component" value="Unassembled WGS sequence"/>
</dbReference>
<protein>
    <submittedName>
        <fullName evidence="2">Uncharacterized protein</fullName>
    </submittedName>
</protein>
<sequence>MASMDGRKRARPERGHNGSRMKMKRKNMPYGDDGCPRSSSSGSATRKEVNVFRDGARCGVAGGGVTDFGFVVGIGLACGGAMGLACDGAGLTMDSAGQRLSSLRFYRGKKEIHRTLTVCLV</sequence>
<gene>
    <name evidence="2" type="ORF">L484_003568</name>
</gene>
<evidence type="ECO:0000313" key="2">
    <source>
        <dbReference type="EMBL" id="EXB66239.1"/>
    </source>
</evidence>
<dbReference type="EMBL" id="KE344530">
    <property type="protein sequence ID" value="EXB66239.1"/>
    <property type="molecule type" value="Genomic_DNA"/>
</dbReference>
<feature type="compositionally biased region" description="Basic residues" evidence="1">
    <location>
        <begin position="17"/>
        <end position="27"/>
    </location>
</feature>
<evidence type="ECO:0000256" key="1">
    <source>
        <dbReference type="SAM" id="MobiDB-lite"/>
    </source>
</evidence>
<proteinExistence type="predicted"/>
<accession>W9RDG5</accession>
<reference evidence="3" key="1">
    <citation type="submission" date="2013-01" db="EMBL/GenBank/DDBJ databases">
        <title>Draft Genome Sequence of a Mulberry Tree, Morus notabilis C.K. Schneid.</title>
        <authorList>
            <person name="He N."/>
            <person name="Zhao S."/>
        </authorList>
    </citation>
    <scope>NUCLEOTIDE SEQUENCE</scope>
</reference>
<name>W9RDG5_9ROSA</name>
<feature type="region of interest" description="Disordered" evidence="1">
    <location>
        <begin position="1"/>
        <end position="46"/>
    </location>
</feature>
<organism evidence="2 3">
    <name type="scientific">Morus notabilis</name>
    <dbReference type="NCBI Taxonomy" id="981085"/>
    <lineage>
        <taxon>Eukaryota</taxon>
        <taxon>Viridiplantae</taxon>
        <taxon>Streptophyta</taxon>
        <taxon>Embryophyta</taxon>
        <taxon>Tracheophyta</taxon>
        <taxon>Spermatophyta</taxon>
        <taxon>Magnoliopsida</taxon>
        <taxon>eudicotyledons</taxon>
        <taxon>Gunneridae</taxon>
        <taxon>Pentapetalae</taxon>
        <taxon>rosids</taxon>
        <taxon>fabids</taxon>
        <taxon>Rosales</taxon>
        <taxon>Moraceae</taxon>
        <taxon>Moreae</taxon>
        <taxon>Morus</taxon>
    </lineage>
</organism>
<evidence type="ECO:0000313" key="3">
    <source>
        <dbReference type="Proteomes" id="UP000030645"/>
    </source>
</evidence>
<dbReference type="AlphaFoldDB" id="W9RDG5"/>
<keyword evidence="3" id="KW-1185">Reference proteome</keyword>